<protein>
    <submittedName>
        <fullName evidence="3">FAD-binding oxidoreductase</fullName>
        <ecNumber evidence="3">1.-.-.-</ecNumber>
    </submittedName>
</protein>
<evidence type="ECO:0000259" key="2">
    <source>
        <dbReference type="Pfam" id="PF01266"/>
    </source>
</evidence>
<dbReference type="RefSeq" id="WP_289829571.1">
    <property type="nucleotide sequence ID" value="NZ_JAUEDK010000012.1"/>
</dbReference>
<dbReference type="InterPro" id="IPR006076">
    <property type="entry name" value="FAD-dep_OxRdtase"/>
</dbReference>
<dbReference type="Gene3D" id="3.50.50.60">
    <property type="entry name" value="FAD/NAD(P)-binding domain"/>
    <property type="match status" value="1"/>
</dbReference>
<comment type="caution">
    <text evidence="3">The sequence shown here is derived from an EMBL/GenBank/DDBJ whole genome shotgun (WGS) entry which is preliminary data.</text>
</comment>
<dbReference type="EMBL" id="JAUEDK010000012">
    <property type="protein sequence ID" value="MDN0074981.1"/>
    <property type="molecule type" value="Genomic_DNA"/>
</dbReference>
<proteinExistence type="predicted"/>
<dbReference type="PANTHER" id="PTHR13847">
    <property type="entry name" value="SARCOSINE DEHYDROGENASE-RELATED"/>
    <property type="match status" value="1"/>
</dbReference>
<keyword evidence="4" id="KW-1185">Reference proteome</keyword>
<keyword evidence="1 3" id="KW-0560">Oxidoreductase</keyword>
<dbReference type="GO" id="GO:0016491">
    <property type="term" value="F:oxidoreductase activity"/>
    <property type="evidence" value="ECO:0007669"/>
    <property type="project" value="UniProtKB-KW"/>
</dbReference>
<evidence type="ECO:0000313" key="3">
    <source>
        <dbReference type="EMBL" id="MDN0074981.1"/>
    </source>
</evidence>
<dbReference type="PANTHER" id="PTHR13847:SF281">
    <property type="entry name" value="FAD DEPENDENT OXIDOREDUCTASE DOMAIN-CONTAINING PROTEIN"/>
    <property type="match status" value="1"/>
</dbReference>
<gene>
    <name evidence="3" type="ORF">QU481_08740</name>
</gene>
<dbReference type="SUPFAM" id="SSF51971">
    <property type="entry name" value="Nucleotide-binding domain"/>
    <property type="match status" value="1"/>
</dbReference>
<accession>A0ABT7XMI0</accession>
<feature type="domain" description="FAD dependent oxidoreductase" evidence="2">
    <location>
        <begin position="32"/>
        <end position="378"/>
    </location>
</feature>
<dbReference type="Proteomes" id="UP001168540">
    <property type="component" value="Unassembled WGS sequence"/>
</dbReference>
<sequence>MIRQFSADAAYAVGLPVRPVQAVLAGEQHCEVAVLGGGLTGLTAALELARAGVDVALVEGHRCGWGASGRNGGQALAGLAASMDGVEAALGLDAARRIWAMTLEGLARLKRQVGEFGIDCGLAEHGYVYAALNPPQLAGLAAWQRKAERDYGYDGLSLLDAAGIRGHIGSERYVGGAYDANEVHLNPLKYTLALADAALAAGVCVYEHSPVSSIERGVMPRLVTARGSLRCRSLVLAGNAYLEQVPELARTILPVESHIIATEPLGGRVCDILPTGVAVSDCNHVLDYYRCSHDGRLLFGGRAGPLVTQRAEHARERMLKVFPQLADVRIDYAWGGYVDVTLNKLPHFGWLTPNILFAQGFSGHGLALTGLAGQLIAEALTGSPERFALFAKLPQHRLPPAMRPLAIRLGTTWYQWQDWRSARA</sequence>
<organism evidence="3 4">
    <name type="scientific">Crenobacter oryzisoli</name>
    <dbReference type="NCBI Taxonomy" id="3056844"/>
    <lineage>
        <taxon>Bacteria</taxon>
        <taxon>Pseudomonadati</taxon>
        <taxon>Pseudomonadota</taxon>
        <taxon>Betaproteobacteria</taxon>
        <taxon>Neisseriales</taxon>
        <taxon>Neisseriaceae</taxon>
        <taxon>Crenobacter</taxon>
    </lineage>
</organism>
<evidence type="ECO:0000313" key="4">
    <source>
        <dbReference type="Proteomes" id="UP001168540"/>
    </source>
</evidence>
<dbReference type="Pfam" id="PF01266">
    <property type="entry name" value="DAO"/>
    <property type="match status" value="1"/>
</dbReference>
<name>A0ABT7XMI0_9NEIS</name>
<dbReference type="Gene3D" id="3.30.9.10">
    <property type="entry name" value="D-Amino Acid Oxidase, subunit A, domain 2"/>
    <property type="match status" value="1"/>
</dbReference>
<dbReference type="EC" id="1.-.-.-" evidence="3"/>
<reference evidence="3" key="1">
    <citation type="submission" date="2023-06" db="EMBL/GenBank/DDBJ databases">
        <authorList>
            <person name="Zhang S."/>
        </authorList>
    </citation>
    <scope>NUCLEOTIDE SEQUENCE</scope>
    <source>
        <strain evidence="3">SG2303</strain>
    </source>
</reference>
<evidence type="ECO:0000256" key="1">
    <source>
        <dbReference type="ARBA" id="ARBA00023002"/>
    </source>
</evidence>
<dbReference type="InterPro" id="IPR036188">
    <property type="entry name" value="FAD/NAD-bd_sf"/>
</dbReference>